<dbReference type="EMBL" id="JAOEGN010000008">
    <property type="protein sequence ID" value="MCU0105041.1"/>
    <property type="molecule type" value="Genomic_DNA"/>
</dbReference>
<dbReference type="RefSeq" id="WP_262096303.1">
    <property type="nucleotide sequence ID" value="NZ_JAOEGN010000008.1"/>
</dbReference>
<reference evidence="3" key="1">
    <citation type="submission" date="2023-07" db="EMBL/GenBank/DDBJ databases">
        <title>Novel Mycoplasma species identified in domestic and wild animals.</title>
        <authorList>
            <person name="Volokhov D.V."/>
            <person name="Furtak V.A."/>
            <person name="Zagorodnyaya T.A."/>
        </authorList>
    </citation>
    <scope>NUCLEOTIDE SEQUENCE [LARGE SCALE GENOMIC DNA]</scope>
    <source>
        <strain evidence="3">92-19</strain>
    </source>
</reference>
<dbReference type="Proteomes" id="UP001209076">
    <property type="component" value="Unassembled WGS sequence"/>
</dbReference>
<name>A0ABT2PVQ7_9MOLU</name>
<gene>
    <name evidence="2" type="ORF">N7603_05165</name>
</gene>
<evidence type="ECO:0000256" key="1">
    <source>
        <dbReference type="SAM" id="Phobius"/>
    </source>
</evidence>
<evidence type="ECO:0008006" key="4">
    <source>
        <dbReference type="Google" id="ProtNLM"/>
    </source>
</evidence>
<dbReference type="InterPro" id="IPR036878">
    <property type="entry name" value="Glu_permease_IIB"/>
</dbReference>
<accession>A0ABT2PVQ7</accession>
<keyword evidence="1" id="KW-0472">Membrane</keyword>
<sequence length="120" mass="13600">MLALYQLDTFTIIGVIALASLVVLISLNAYLRKRKPKPFDRTAIDSEFIQKLKNALGFDNIHTITVEHERVKFEVGNVKMVDFEALKTLSNTGVFVKGKVITMAFDYEPKLIKKNLERGV</sequence>
<evidence type="ECO:0000313" key="2">
    <source>
        <dbReference type="EMBL" id="MCU0105041.1"/>
    </source>
</evidence>
<evidence type="ECO:0000313" key="3">
    <source>
        <dbReference type="Proteomes" id="UP001209076"/>
    </source>
</evidence>
<comment type="caution">
    <text evidence="2">The sequence shown here is derived from an EMBL/GenBank/DDBJ whole genome shotgun (WGS) entry which is preliminary data.</text>
</comment>
<keyword evidence="1" id="KW-1133">Transmembrane helix</keyword>
<feature type="transmembrane region" description="Helical" evidence="1">
    <location>
        <begin position="12"/>
        <end position="31"/>
    </location>
</feature>
<dbReference type="SUPFAM" id="SSF55604">
    <property type="entry name" value="Glucose permease domain IIB"/>
    <property type="match status" value="1"/>
</dbReference>
<proteinExistence type="predicted"/>
<keyword evidence="3" id="KW-1185">Reference proteome</keyword>
<keyword evidence="1" id="KW-0812">Transmembrane</keyword>
<organism evidence="2 3">
    <name type="scientific">Paracholeplasma vituli</name>
    <dbReference type="NCBI Taxonomy" id="69473"/>
    <lineage>
        <taxon>Bacteria</taxon>
        <taxon>Bacillati</taxon>
        <taxon>Mycoplasmatota</taxon>
        <taxon>Mollicutes</taxon>
        <taxon>Acholeplasmatales</taxon>
        <taxon>Acholeplasmataceae</taxon>
        <taxon>Paracholeplasma</taxon>
    </lineage>
</organism>
<protein>
    <recommendedName>
        <fullName evidence="4">PTS EIIB type-1 domain-containing protein</fullName>
    </recommendedName>
</protein>